<comment type="subcellular location">
    <subcellularLocation>
        <location evidence="1">Cell membrane</location>
        <topology evidence="1">Single-pass membrane protein</topology>
    </subcellularLocation>
    <subcellularLocation>
        <location evidence="7">Cell membrane</location>
        <topology evidence="7">Single-pass type II membrane protein</topology>
    </subcellularLocation>
</comment>
<keyword evidence="10" id="KW-1185">Reference proteome</keyword>
<evidence type="ECO:0000256" key="6">
    <source>
        <dbReference type="ARBA" id="ARBA00023136"/>
    </source>
</evidence>
<gene>
    <name evidence="9" type="ORF">J2T55_000761</name>
</gene>
<evidence type="ECO:0000256" key="8">
    <source>
        <dbReference type="SAM" id="Phobius"/>
    </source>
</evidence>
<comment type="similarity">
    <text evidence="2 7">Belongs to the ExbD/TolR family.</text>
</comment>
<name>A0AAE3L564_9GAMM</name>
<evidence type="ECO:0000256" key="1">
    <source>
        <dbReference type="ARBA" id="ARBA00004162"/>
    </source>
</evidence>
<organism evidence="9 10">
    <name type="scientific">Methylohalomonas lacus</name>
    <dbReference type="NCBI Taxonomy" id="398773"/>
    <lineage>
        <taxon>Bacteria</taxon>
        <taxon>Pseudomonadati</taxon>
        <taxon>Pseudomonadota</taxon>
        <taxon>Gammaproteobacteria</taxon>
        <taxon>Methylohalomonadales</taxon>
        <taxon>Methylohalomonadaceae</taxon>
        <taxon>Methylohalomonas</taxon>
    </lineage>
</organism>
<proteinExistence type="inferred from homology"/>
<comment type="caution">
    <text evidence="9">The sequence shown here is derived from an EMBL/GenBank/DDBJ whole genome shotgun (WGS) entry which is preliminary data.</text>
</comment>
<keyword evidence="5 8" id="KW-1133">Transmembrane helix</keyword>
<dbReference type="PANTHER" id="PTHR30558">
    <property type="entry name" value="EXBD MEMBRANE COMPONENT OF PMF-DRIVEN MACROMOLECULE IMPORT SYSTEM"/>
    <property type="match status" value="1"/>
</dbReference>
<keyword evidence="7" id="KW-0813">Transport</keyword>
<reference evidence="9" key="1">
    <citation type="submission" date="2022-08" db="EMBL/GenBank/DDBJ databases">
        <title>Genomic Encyclopedia of Type Strains, Phase III (KMG-III): the genomes of soil and plant-associated and newly described type strains.</title>
        <authorList>
            <person name="Whitman W."/>
        </authorList>
    </citation>
    <scope>NUCLEOTIDE SEQUENCE</scope>
    <source>
        <strain evidence="9">HMT 1</strain>
    </source>
</reference>
<protein>
    <submittedName>
        <fullName evidence="9">Biopolymer transport protein ExbD</fullName>
    </submittedName>
</protein>
<evidence type="ECO:0000313" key="10">
    <source>
        <dbReference type="Proteomes" id="UP001204445"/>
    </source>
</evidence>
<dbReference type="GO" id="GO:0005886">
    <property type="term" value="C:plasma membrane"/>
    <property type="evidence" value="ECO:0007669"/>
    <property type="project" value="UniProtKB-SubCell"/>
</dbReference>
<evidence type="ECO:0000256" key="4">
    <source>
        <dbReference type="ARBA" id="ARBA00022692"/>
    </source>
</evidence>
<evidence type="ECO:0000256" key="5">
    <source>
        <dbReference type="ARBA" id="ARBA00022989"/>
    </source>
</evidence>
<keyword evidence="4 7" id="KW-0812">Transmembrane</keyword>
<dbReference type="EMBL" id="JANUCT010000004">
    <property type="protein sequence ID" value="MCS3902757.1"/>
    <property type="molecule type" value="Genomic_DNA"/>
</dbReference>
<dbReference type="Gene3D" id="3.30.420.270">
    <property type="match status" value="1"/>
</dbReference>
<dbReference type="InterPro" id="IPR003400">
    <property type="entry name" value="ExbD"/>
</dbReference>
<keyword evidence="3" id="KW-1003">Cell membrane</keyword>
<dbReference type="Pfam" id="PF02472">
    <property type="entry name" value="ExbD"/>
    <property type="match status" value="1"/>
</dbReference>
<dbReference type="PANTHER" id="PTHR30558:SF3">
    <property type="entry name" value="BIOPOLYMER TRANSPORT PROTEIN EXBD-RELATED"/>
    <property type="match status" value="1"/>
</dbReference>
<evidence type="ECO:0000256" key="7">
    <source>
        <dbReference type="RuleBase" id="RU003879"/>
    </source>
</evidence>
<accession>A0AAE3L564</accession>
<feature type="transmembrane region" description="Helical" evidence="8">
    <location>
        <begin position="15"/>
        <end position="35"/>
    </location>
</feature>
<dbReference type="RefSeq" id="WP_259054341.1">
    <property type="nucleotide sequence ID" value="NZ_JANUCT010000004.1"/>
</dbReference>
<dbReference type="AlphaFoldDB" id="A0AAE3L564"/>
<dbReference type="GO" id="GO:0022857">
    <property type="term" value="F:transmembrane transporter activity"/>
    <property type="evidence" value="ECO:0007669"/>
    <property type="project" value="InterPro"/>
</dbReference>
<keyword evidence="6 8" id="KW-0472">Membrane</keyword>
<evidence type="ECO:0000313" key="9">
    <source>
        <dbReference type="EMBL" id="MCS3902757.1"/>
    </source>
</evidence>
<evidence type="ECO:0000256" key="3">
    <source>
        <dbReference type="ARBA" id="ARBA00022475"/>
    </source>
</evidence>
<dbReference type="GO" id="GO:0015031">
    <property type="term" value="P:protein transport"/>
    <property type="evidence" value="ECO:0007669"/>
    <property type="project" value="UniProtKB-KW"/>
</dbReference>
<dbReference type="Proteomes" id="UP001204445">
    <property type="component" value="Unassembled WGS sequence"/>
</dbReference>
<sequence length="142" mass="15959">MNFRSRRTEDPDLNILPLIDVVFLLLIFFMVTTTFDRDSEISITLPEASQDKVDSKPQAVEIDIDREGRVFINARALANAQSATIREALDQAVKASDDRDDPAIIINADAETSHQSVIRVMDAARQLGLRRVTFATRLEQSE</sequence>
<evidence type="ECO:0000256" key="2">
    <source>
        <dbReference type="ARBA" id="ARBA00005811"/>
    </source>
</evidence>
<keyword evidence="7" id="KW-0653">Protein transport</keyword>